<keyword evidence="3 4" id="KW-0326">Glycosidase</keyword>
<dbReference type="SMART" id="SM00710">
    <property type="entry name" value="PbH1"/>
    <property type="match status" value="5"/>
</dbReference>
<evidence type="ECO:0000256" key="4">
    <source>
        <dbReference type="RuleBase" id="RU361169"/>
    </source>
</evidence>
<evidence type="ECO:0008006" key="7">
    <source>
        <dbReference type="Google" id="ProtNLM"/>
    </source>
</evidence>
<gene>
    <name evidence="5" type="ORF">AW736_22720</name>
</gene>
<dbReference type="GO" id="GO:0005975">
    <property type="term" value="P:carbohydrate metabolic process"/>
    <property type="evidence" value="ECO:0007669"/>
    <property type="project" value="InterPro"/>
</dbReference>
<dbReference type="GO" id="GO:0004650">
    <property type="term" value="F:polygalacturonase activity"/>
    <property type="evidence" value="ECO:0007669"/>
    <property type="project" value="InterPro"/>
</dbReference>
<keyword evidence="6" id="KW-1185">Reference proteome</keyword>
<keyword evidence="2 4" id="KW-0378">Hydrolase</keyword>
<proteinExistence type="inferred from homology"/>
<sequence>MAAPRSVEIPAWVKDVGARTAPVSENSVIVNTFGAANNGRTLATAAIQKAIDTCAAAGGGTVVFEAGTYLTGALFLKSNIHLRVDAGVTLLAVQDESAYPSRRTRIAGIEMNWPSALINVYGERNVKISGKGIIDGNGEIWWNKFKTMRHDEYEPRGLRWAVDYDCERVRLLVVYDSTDVTIEQVHLRRSGFWTVQICYSHHVTVDGVRITDNTGPSSDGIDIDSSHHVLVQNCDIDCNDDCLCLKAGRDYDGLRVNRPTEYVYIRNNTTRNGHGVISFGSETSGGIRHVVVQGNRAFGTAEGLRFKSAKTRGGFVSDVLILDTVMEDVPVPFVFTLDWYPIYSYVTLPKDLNNLPPNLAGRDKLPEHWHVLQTPVTPPERGFPDFHNITIANATASGARRILTSTGLDTRPIHNIHFINVIASGETAGEIKYGQDWTMQNVKFTTPTGAPLKITNSENVEAPEVTR</sequence>
<dbReference type="Proteomes" id="UP000078486">
    <property type="component" value="Unassembled WGS sequence"/>
</dbReference>
<reference evidence="5 6" key="1">
    <citation type="submission" date="2016-01" db="EMBL/GenBank/DDBJ databases">
        <title>High potential of lignocellulose degradation of a new Verrucomicrobia species.</title>
        <authorList>
            <person name="Wang Y."/>
            <person name="Shi Y."/>
            <person name="Qiu Z."/>
            <person name="Liu S."/>
            <person name="Yang H."/>
        </authorList>
    </citation>
    <scope>NUCLEOTIDE SEQUENCE [LARGE SCALE GENOMIC DNA]</scope>
    <source>
        <strain evidence="5 6">TSB47</strain>
    </source>
</reference>
<organism evidence="5 6">
    <name type="scientific">Termitidicoccus mucosus</name>
    <dbReference type="NCBI Taxonomy" id="1184151"/>
    <lineage>
        <taxon>Bacteria</taxon>
        <taxon>Pseudomonadati</taxon>
        <taxon>Verrucomicrobiota</taxon>
        <taxon>Opitutia</taxon>
        <taxon>Opitutales</taxon>
        <taxon>Opitutaceae</taxon>
        <taxon>Termitidicoccus</taxon>
    </lineage>
</organism>
<dbReference type="EMBL" id="LRRQ01000170">
    <property type="protein sequence ID" value="OAM87509.1"/>
    <property type="molecule type" value="Genomic_DNA"/>
</dbReference>
<accession>A0A178IEK4</accession>
<protein>
    <recommendedName>
        <fullName evidence="7">Exo-poly-alpha-D-galacturonosidase</fullName>
    </recommendedName>
</protein>
<dbReference type="InterPro" id="IPR006626">
    <property type="entry name" value="PbH1"/>
</dbReference>
<dbReference type="InterPro" id="IPR011050">
    <property type="entry name" value="Pectin_lyase_fold/virulence"/>
</dbReference>
<comment type="similarity">
    <text evidence="1 4">Belongs to the glycosyl hydrolase 28 family.</text>
</comment>
<dbReference type="InterPro" id="IPR051801">
    <property type="entry name" value="GH28_Enzymes"/>
</dbReference>
<evidence type="ECO:0000256" key="2">
    <source>
        <dbReference type="ARBA" id="ARBA00022801"/>
    </source>
</evidence>
<evidence type="ECO:0000256" key="3">
    <source>
        <dbReference type="ARBA" id="ARBA00023295"/>
    </source>
</evidence>
<dbReference type="InterPro" id="IPR000743">
    <property type="entry name" value="Glyco_hydro_28"/>
</dbReference>
<evidence type="ECO:0000256" key="1">
    <source>
        <dbReference type="ARBA" id="ARBA00008834"/>
    </source>
</evidence>
<dbReference type="PANTHER" id="PTHR31339">
    <property type="entry name" value="PECTIN LYASE-RELATED"/>
    <property type="match status" value="1"/>
</dbReference>
<dbReference type="PANTHER" id="PTHR31339:SF9">
    <property type="entry name" value="PLASMIN AND FIBRONECTIN-BINDING PROTEIN A"/>
    <property type="match status" value="1"/>
</dbReference>
<comment type="caution">
    <text evidence="5">The sequence shown here is derived from an EMBL/GenBank/DDBJ whole genome shotgun (WGS) entry which is preliminary data.</text>
</comment>
<evidence type="ECO:0000313" key="5">
    <source>
        <dbReference type="EMBL" id="OAM87509.1"/>
    </source>
</evidence>
<dbReference type="SUPFAM" id="SSF51126">
    <property type="entry name" value="Pectin lyase-like"/>
    <property type="match status" value="1"/>
</dbReference>
<dbReference type="Gene3D" id="2.160.20.10">
    <property type="entry name" value="Single-stranded right-handed beta-helix, Pectin lyase-like"/>
    <property type="match status" value="1"/>
</dbReference>
<dbReference type="InterPro" id="IPR012334">
    <property type="entry name" value="Pectin_lyas_fold"/>
</dbReference>
<name>A0A178IEK4_9BACT</name>
<dbReference type="AlphaFoldDB" id="A0A178IEK4"/>
<dbReference type="Pfam" id="PF00295">
    <property type="entry name" value="Glyco_hydro_28"/>
    <property type="match status" value="1"/>
</dbReference>
<evidence type="ECO:0000313" key="6">
    <source>
        <dbReference type="Proteomes" id="UP000078486"/>
    </source>
</evidence>
<dbReference type="STRING" id="1184151.AW736_22720"/>